<keyword evidence="5" id="KW-0406">Ion transport</keyword>
<keyword evidence="8" id="KW-0407">Ion channel</keyword>
<dbReference type="InterPro" id="IPR018490">
    <property type="entry name" value="cNMP-bd_dom_sf"/>
</dbReference>
<dbReference type="Proteomes" id="UP000299102">
    <property type="component" value="Unassembled WGS sequence"/>
</dbReference>
<dbReference type="GO" id="GO:0003676">
    <property type="term" value="F:nucleic acid binding"/>
    <property type="evidence" value="ECO:0007669"/>
    <property type="project" value="InterPro"/>
</dbReference>
<keyword evidence="14" id="KW-1185">Reference proteome</keyword>
<feature type="coiled-coil region" evidence="9">
    <location>
        <begin position="589"/>
        <end position="616"/>
    </location>
</feature>
<dbReference type="SUPFAM" id="SSF51206">
    <property type="entry name" value="cAMP-binding domain-like"/>
    <property type="match status" value="1"/>
</dbReference>
<feature type="domain" description="Cyclic nucleotide-binding" evidence="12">
    <location>
        <begin position="463"/>
        <end position="566"/>
    </location>
</feature>
<dbReference type="SMART" id="SM00100">
    <property type="entry name" value="cNMP"/>
    <property type="match status" value="1"/>
</dbReference>
<dbReference type="OrthoDB" id="421226at2759"/>
<evidence type="ECO:0000256" key="4">
    <source>
        <dbReference type="ARBA" id="ARBA00022989"/>
    </source>
</evidence>
<dbReference type="InterPro" id="IPR014710">
    <property type="entry name" value="RmlC-like_jellyroll"/>
</dbReference>
<dbReference type="SUPFAM" id="SSF81324">
    <property type="entry name" value="Voltage-gated potassium channels"/>
    <property type="match status" value="1"/>
</dbReference>
<gene>
    <name evidence="13" type="primary">CNGA2</name>
    <name evidence="13" type="ORF">EVAR_93702_1</name>
</gene>
<dbReference type="EMBL" id="BGZK01000120">
    <property type="protein sequence ID" value="GBP20588.1"/>
    <property type="molecule type" value="Genomic_DNA"/>
</dbReference>
<dbReference type="GO" id="GO:0005222">
    <property type="term" value="F:intracellularly cAMP-activated cation channel activity"/>
    <property type="evidence" value="ECO:0007669"/>
    <property type="project" value="TreeGrafter"/>
</dbReference>
<evidence type="ECO:0000259" key="12">
    <source>
        <dbReference type="PROSITE" id="PS50042"/>
    </source>
</evidence>
<evidence type="ECO:0000313" key="14">
    <source>
        <dbReference type="Proteomes" id="UP000299102"/>
    </source>
</evidence>
<evidence type="ECO:0000256" key="1">
    <source>
        <dbReference type="ARBA" id="ARBA00004141"/>
    </source>
</evidence>
<feature type="transmembrane region" description="Helical" evidence="11">
    <location>
        <begin position="284"/>
        <end position="307"/>
    </location>
</feature>
<dbReference type="GO" id="GO:0017071">
    <property type="term" value="C:intracellular cyclic nucleotide activated cation channel complex"/>
    <property type="evidence" value="ECO:0007669"/>
    <property type="project" value="TreeGrafter"/>
</dbReference>
<evidence type="ECO:0000313" key="13">
    <source>
        <dbReference type="EMBL" id="GBP20588.1"/>
    </source>
</evidence>
<name>A0A4C1U2V5_EUMVA</name>
<dbReference type="PROSITE" id="PS00888">
    <property type="entry name" value="CNMP_BINDING_1"/>
    <property type="match status" value="1"/>
</dbReference>
<dbReference type="PROSITE" id="PS00889">
    <property type="entry name" value="CNMP_BINDING_2"/>
    <property type="match status" value="1"/>
</dbReference>
<keyword evidence="3 11" id="KW-0812">Transmembrane</keyword>
<dbReference type="AlphaFoldDB" id="A0A4C1U2V5"/>
<dbReference type="PROSITE" id="PS50042">
    <property type="entry name" value="CNMP_BINDING_3"/>
    <property type="match status" value="1"/>
</dbReference>
<keyword evidence="6 11" id="KW-0472">Membrane</keyword>
<dbReference type="InterPro" id="IPR036397">
    <property type="entry name" value="RNaseH_sf"/>
</dbReference>
<evidence type="ECO:0000256" key="2">
    <source>
        <dbReference type="ARBA" id="ARBA00022448"/>
    </source>
</evidence>
<dbReference type="InterPro" id="IPR000595">
    <property type="entry name" value="cNMP-bd_dom"/>
</dbReference>
<keyword evidence="4 11" id="KW-1133">Transmembrane helix</keyword>
<dbReference type="Pfam" id="PF00027">
    <property type="entry name" value="cNMP_binding"/>
    <property type="match status" value="1"/>
</dbReference>
<sequence length="616" mass="70758">MMEEEWADRRGTVSMEGECGGGGISGPPELSLTGRSTTTEAVTSRLYYPPFQLERRMSRTRARAPCRAFLRPPNVMKLVAAVDHYRRRGSAVAYFSSVNSKTNPEKHGGTDIPKGGTPGGEAPVRPSSLLPAINPQGTGYIAWLVVVTLCYYYNACCIPLRECFLRQQEADTWKYWMAADYFSDLIYLIDLVFVKPRLMFLEEGLWVTDISLTSTNYWTKAQYKLRIGRSVFYIFFFIHLNACAFRKTDAVEKVNHNITTYLFYTYHASRTFVTAGLYRPRPTFTFTIAVSCLSSLLIFAFLIGQIYEIFETASRAQIEHRDRVDRCVQYLKKLNVPKPEICRVTDWFAYIWKQQHCFAEQKNKILKEKNIELMSKPEYSPDMATCDFFLFAKIKNLLRGQRFSSPEEAAEEYEKHVSEVTREEWHKCFRNRRIANTELSAVQHETGRGHGSAHMSTLSKVEVFHGCSQALLRELVLQLRPVSFLPGDVVVRRGDVGHHMYIVKSGVCCVMSPDEREVLATLREGSVFGEVSLLGIEGARRRTATVRSRGYSSLFALSKANLDRTLLYDREAALVLRRRADQIMRENATRQARNRLKNLENQKKLRRSQKKNLKEF</sequence>
<dbReference type="InterPro" id="IPR050866">
    <property type="entry name" value="CNG_cation_channel"/>
</dbReference>
<accession>A0A4C1U2V5</accession>
<proteinExistence type="predicted"/>
<dbReference type="STRING" id="151549.A0A4C1U2V5"/>
<reference evidence="13 14" key="1">
    <citation type="journal article" date="2019" name="Commun. Biol.">
        <title>The bagworm genome reveals a unique fibroin gene that provides high tensile strength.</title>
        <authorList>
            <person name="Kono N."/>
            <person name="Nakamura H."/>
            <person name="Ohtoshi R."/>
            <person name="Tomita M."/>
            <person name="Numata K."/>
            <person name="Arakawa K."/>
        </authorList>
    </citation>
    <scope>NUCLEOTIDE SEQUENCE [LARGE SCALE GENOMIC DNA]</scope>
</reference>
<feature type="region of interest" description="Disordered" evidence="10">
    <location>
        <begin position="100"/>
        <end position="123"/>
    </location>
</feature>
<evidence type="ECO:0000256" key="6">
    <source>
        <dbReference type="ARBA" id="ARBA00023136"/>
    </source>
</evidence>
<evidence type="ECO:0000256" key="8">
    <source>
        <dbReference type="ARBA" id="ARBA00023303"/>
    </source>
</evidence>
<evidence type="ECO:0000256" key="7">
    <source>
        <dbReference type="ARBA" id="ARBA00023286"/>
    </source>
</evidence>
<organism evidence="13 14">
    <name type="scientific">Eumeta variegata</name>
    <name type="common">Bagworm moth</name>
    <name type="synonym">Eumeta japonica</name>
    <dbReference type="NCBI Taxonomy" id="151549"/>
    <lineage>
        <taxon>Eukaryota</taxon>
        <taxon>Metazoa</taxon>
        <taxon>Ecdysozoa</taxon>
        <taxon>Arthropoda</taxon>
        <taxon>Hexapoda</taxon>
        <taxon>Insecta</taxon>
        <taxon>Pterygota</taxon>
        <taxon>Neoptera</taxon>
        <taxon>Endopterygota</taxon>
        <taxon>Lepidoptera</taxon>
        <taxon>Glossata</taxon>
        <taxon>Ditrysia</taxon>
        <taxon>Tineoidea</taxon>
        <taxon>Psychidae</taxon>
        <taxon>Oiketicinae</taxon>
        <taxon>Eumeta</taxon>
    </lineage>
</organism>
<dbReference type="GO" id="GO:0005886">
    <property type="term" value="C:plasma membrane"/>
    <property type="evidence" value="ECO:0007669"/>
    <property type="project" value="TreeGrafter"/>
</dbReference>
<protein>
    <submittedName>
        <fullName evidence="13">Cyclic nucleotide-gated olfactory channel</fullName>
    </submittedName>
</protein>
<keyword evidence="2" id="KW-0813">Transport</keyword>
<evidence type="ECO:0000256" key="11">
    <source>
        <dbReference type="SAM" id="Phobius"/>
    </source>
</evidence>
<dbReference type="CDD" id="cd00038">
    <property type="entry name" value="CAP_ED"/>
    <property type="match status" value="1"/>
</dbReference>
<comment type="caution">
    <text evidence="13">The sequence shown here is derived from an EMBL/GenBank/DDBJ whole genome shotgun (WGS) entry which is preliminary data.</text>
</comment>
<dbReference type="InterPro" id="IPR018488">
    <property type="entry name" value="cNMP-bd_CS"/>
</dbReference>
<keyword evidence="7" id="KW-1071">Ligand-gated ion channel</keyword>
<dbReference type="Gene3D" id="3.30.420.10">
    <property type="entry name" value="Ribonuclease H-like superfamily/Ribonuclease H"/>
    <property type="match status" value="1"/>
</dbReference>
<dbReference type="PANTHER" id="PTHR45638:SF1">
    <property type="entry name" value="CYCLIC NUCLEOTIDE-GATED ION CHANNEL SUBUNIT B, ISOFORM A"/>
    <property type="match status" value="1"/>
</dbReference>
<dbReference type="GO" id="GO:0044877">
    <property type="term" value="F:protein-containing complex binding"/>
    <property type="evidence" value="ECO:0007669"/>
    <property type="project" value="TreeGrafter"/>
</dbReference>
<evidence type="ECO:0000256" key="9">
    <source>
        <dbReference type="SAM" id="Coils"/>
    </source>
</evidence>
<dbReference type="GO" id="GO:0005223">
    <property type="term" value="F:intracellularly cGMP-activated cation channel activity"/>
    <property type="evidence" value="ECO:0007669"/>
    <property type="project" value="TreeGrafter"/>
</dbReference>
<keyword evidence="9" id="KW-0175">Coiled coil</keyword>
<dbReference type="PANTHER" id="PTHR45638">
    <property type="entry name" value="CYCLIC NUCLEOTIDE-GATED CATION CHANNEL SUBUNIT A"/>
    <property type="match status" value="1"/>
</dbReference>
<evidence type="ECO:0000256" key="5">
    <source>
        <dbReference type="ARBA" id="ARBA00023065"/>
    </source>
</evidence>
<comment type="subcellular location">
    <subcellularLocation>
        <location evidence="1">Membrane</location>
        <topology evidence="1">Multi-pass membrane protein</topology>
    </subcellularLocation>
</comment>
<evidence type="ECO:0000256" key="10">
    <source>
        <dbReference type="SAM" id="MobiDB-lite"/>
    </source>
</evidence>
<dbReference type="GO" id="GO:0030553">
    <property type="term" value="F:cGMP binding"/>
    <property type="evidence" value="ECO:0007669"/>
    <property type="project" value="TreeGrafter"/>
</dbReference>
<dbReference type="Gene3D" id="2.60.120.10">
    <property type="entry name" value="Jelly Rolls"/>
    <property type="match status" value="1"/>
</dbReference>
<feature type="region of interest" description="Disordered" evidence="10">
    <location>
        <begin position="1"/>
        <end position="38"/>
    </location>
</feature>
<evidence type="ECO:0000256" key="3">
    <source>
        <dbReference type="ARBA" id="ARBA00022692"/>
    </source>
</evidence>